<reference evidence="2 3" key="1">
    <citation type="journal article" date="2019" name="Sci. Rep.">
        <title>Colletotrichum shisoi sp. nov., an anthracnose pathogen of Perilla frutescens in Japan: molecular phylogenetic, morphological and genomic evidence.</title>
        <authorList>
            <person name="Gan P."/>
            <person name="Tsushima A."/>
            <person name="Hiroyama R."/>
            <person name="Narusaka M."/>
            <person name="Takano Y."/>
            <person name="Narusaka Y."/>
            <person name="Kawaradani M."/>
            <person name="Damm U."/>
            <person name="Shirasu K."/>
        </authorList>
    </citation>
    <scope>NUCLEOTIDE SEQUENCE [LARGE SCALE GENOMIC DNA]</scope>
    <source>
        <strain evidence="2 3">PG-2018a</strain>
    </source>
</reference>
<dbReference type="Proteomes" id="UP000326340">
    <property type="component" value="Unassembled WGS sequence"/>
</dbReference>
<protein>
    <submittedName>
        <fullName evidence="2">Uncharacterized protein</fullName>
    </submittedName>
</protein>
<evidence type="ECO:0000256" key="1">
    <source>
        <dbReference type="SAM" id="MobiDB-lite"/>
    </source>
</evidence>
<name>A0A5Q4C1A7_9PEZI</name>
<evidence type="ECO:0000313" key="3">
    <source>
        <dbReference type="Proteomes" id="UP000326340"/>
    </source>
</evidence>
<accession>A0A5Q4C1A7</accession>
<comment type="caution">
    <text evidence="2">The sequence shown here is derived from an EMBL/GenBank/DDBJ whole genome shotgun (WGS) entry which is preliminary data.</text>
</comment>
<dbReference type="EMBL" id="PUHP01000173">
    <property type="protein sequence ID" value="TQN72427.1"/>
    <property type="molecule type" value="Genomic_DNA"/>
</dbReference>
<evidence type="ECO:0000313" key="2">
    <source>
        <dbReference type="EMBL" id="TQN72427.1"/>
    </source>
</evidence>
<sequence>MTEDPSPPYLPPFRHGRGIRAVAVGDSSKGLTANEPRPCPARPFPDRPDAESDTRQSGSSLERIVD</sequence>
<organism evidence="2 3">
    <name type="scientific">Colletotrichum shisoi</name>
    <dbReference type="NCBI Taxonomy" id="2078593"/>
    <lineage>
        <taxon>Eukaryota</taxon>
        <taxon>Fungi</taxon>
        <taxon>Dikarya</taxon>
        <taxon>Ascomycota</taxon>
        <taxon>Pezizomycotina</taxon>
        <taxon>Sordariomycetes</taxon>
        <taxon>Hypocreomycetidae</taxon>
        <taxon>Glomerellales</taxon>
        <taxon>Glomerellaceae</taxon>
        <taxon>Colletotrichum</taxon>
        <taxon>Colletotrichum destructivum species complex</taxon>
    </lineage>
</organism>
<keyword evidence="3" id="KW-1185">Reference proteome</keyword>
<gene>
    <name evidence="2" type="ORF">CSHISOI_03056</name>
</gene>
<feature type="region of interest" description="Disordered" evidence="1">
    <location>
        <begin position="25"/>
        <end position="66"/>
    </location>
</feature>
<feature type="compositionally biased region" description="Basic and acidic residues" evidence="1">
    <location>
        <begin position="44"/>
        <end position="54"/>
    </location>
</feature>
<proteinExistence type="predicted"/>
<dbReference type="AlphaFoldDB" id="A0A5Q4C1A7"/>